<evidence type="ECO:0000313" key="1">
    <source>
        <dbReference type="EMBL" id="GGC38696.1"/>
    </source>
</evidence>
<name>A0ABQ1MDE7_9SPHI</name>
<accession>A0ABQ1MDE7</accession>
<evidence type="ECO:0008006" key="3">
    <source>
        <dbReference type="Google" id="ProtNLM"/>
    </source>
</evidence>
<dbReference type="InterPro" id="IPR011043">
    <property type="entry name" value="Gal_Oxase/kelch_b-propeller"/>
</dbReference>
<dbReference type="Proteomes" id="UP000597338">
    <property type="component" value="Unassembled WGS sequence"/>
</dbReference>
<reference evidence="2" key="1">
    <citation type="journal article" date="2019" name="Int. J. Syst. Evol. Microbiol.">
        <title>The Global Catalogue of Microorganisms (GCM) 10K type strain sequencing project: providing services to taxonomists for standard genome sequencing and annotation.</title>
        <authorList>
            <consortium name="The Broad Institute Genomics Platform"/>
            <consortium name="The Broad Institute Genome Sequencing Center for Infectious Disease"/>
            <person name="Wu L."/>
            <person name="Ma J."/>
        </authorList>
    </citation>
    <scope>NUCLEOTIDE SEQUENCE [LARGE SCALE GENOMIC DNA]</scope>
    <source>
        <strain evidence="2">CGMCC 1.15342</strain>
    </source>
</reference>
<gene>
    <name evidence="1" type="ORF">GCM10011386_33540</name>
</gene>
<proteinExistence type="predicted"/>
<organism evidence="1 2">
    <name type="scientific">Parapedobacter defluvii</name>
    <dbReference type="NCBI Taxonomy" id="2045106"/>
    <lineage>
        <taxon>Bacteria</taxon>
        <taxon>Pseudomonadati</taxon>
        <taxon>Bacteroidota</taxon>
        <taxon>Sphingobacteriia</taxon>
        <taxon>Sphingobacteriales</taxon>
        <taxon>Sphingobacteriaceae</taxon>
        <taxon>Parapedobacter</taxon>
    </lineage>
</organism>
<protein>
    <recommendedName>
        <fullName evidence="3">DUF4374 domain-containing protein</fullName>
    </recommendedName>
</protein>
<dbReference type="RefSeq" id="WP_188752611.1">
    <property type="nucleotide sequence ID" value="NZ_BMIK01000013.1"/>
</dbReference>
<comment type="caution">
    <text evidence="1">The sequence shown here is derived from an EMBL/GenBank/DDBJ whole genome shotgun (WGS) entry which is preliminary data.</text>
</comment>
<keyword evidence="2" id="KW-1185">Reference proteome</keyword>
<sequence>MKQQLHLAVMALVLLGTACKKDSPEPGQSGSEYHDSGIVVVSTATVAGRGSYYAGYYGSFEEAKSIDLTQRNSYEYFWSFGQSGNYFYGTFTPGQQKYSKMAVSKETGLLTEVGSFPLATTSYYSVVCSENLGVIAQYGELDLITFDPATMQTTGTIDMSGATHYKPGEHRHTYYSGAYRAKDNKLFLFYYTDDQRTALFYDATDVFVEVIDLNTRKWVKTITYEGAQYPISRGKENAVIDEAGNIYVTCQGSYGLDGQMGMNAMAASRPKILKIDAATDDFDTSYSFNPVDALGYQNLMIQTLTGTIYGANGIAYACVNATDESPELQALIYKYATTGALTEDEIAKLYDLAFYSVSQRWVKLDLNAKTASIIDDIPATGSFAYPTSYKHSNGFYFHYYDGTTSGYYRYDPAANKAEKAITITKGGLASELLILGD</sequence>
<dbReference type="PROSITE" id="PS51257">
    <property type="entry name" value="PROKAR_LIPOPROTEIN"/>
    <property type="match status" value="1"/>
</dbReference>
<dbReference type="EMBL" id="BMIK01000013">
    <property type="protein sequence ID" value="GGC38696.1"/>
    <property type="molecule type" value="Genomic_DNA"/>
</dbReference>
<evidence type="ECO:0000313" key="2">
    <source>
        <dbReference type="Proteomes" id="UP000597338"/>
    </source>
</evidence>
<dbReference type="SUPFAM" id="SSF50965">
    <property type="entry name" value="Galactose oxidase, central domain"/>
    <property type="match status" value="1"/>
</dbReference>